<reference evidence="2" key="1">
    <citation type="submission" date="2022-11" db="UniProtKB">
        <authorList>
            <consortium name="WormBaseParasite"/>
        </authorList>
    </citation>
    <scope>IDENTIFICATION</scope>
</reference>
<name>A0A915HLG8_ROMCU</name>
<evidence type="ECO:0000313" key="1">
    <source>
        <dbReference type="Proteomes" id="UP000887565"/>
    </source>
</evidence>
<dbReference type="AlphaFoldDB" id="A0A915HLG8"/>
<protein>
    <submittedName>
        <fullName evidence="2">Uncharacterized protein</fullName>
    </submittedName>
</protein>
<dbReference type="Proteomes" id="UP000887565">
    <property type="component" value="Unplaced"/>
</dbReference>
<organism evidence="1 2">
    <name type="scientific">Romanomermis culicivorax</name>
    <name type="common">Nematode worm</name>
    <dbReference type="NCBI Taxonomy" id="13658"/>
    <lineage>
        <taxon>Eukaryota</taxon>
        <taxon>Metazoa</taxon>
        <taxon>Ecdysozoa</taxon>
        <taxon>Nematoda</taxon>
        <taxon>Enoplea</taxon>
        <taxon>Dorylaimia</taxon>
        <taxon>Mermithida</taxon>
        <taxon>Mermithoidea</taxon>
        <taxon>Mermithidae</taxon>
        <taxon>Romanomermis</taxon>
    </lineage>
</organism>
<sequence>MLKVAKDCEKYTSITVKTNKGDMNKELLDTEIYRMERINNHALKLKDEELDLKCYPEHHPFGKGGLYSKRYIHVRPGDIIQHHLQNKHAQFKRNTQWILDEMSQLHDRNIEQGMYAVINTGKVEDIAAGDLIKKIEAKDQYMEANLNTMFSKIRGTKEYWSNVNTDLRATDENFGPCTFFYT</sequence>
<evidence type="ECO:0000313" key="2">
    <source>
        <dbReference type="WBParaSite" id="nRc.2.0.1.t02514-RA"/>
    </source>
</evidence>
<accession>A0A915HLG8</accession>
<dbReference type="WBParaSite" id="nRc.2.0.1.t02514-RA">
    <property type="protein sequence ID" value="nRc.2.0.1.t02514-RA"/>
    <property type="gene ID" value="nRc.2.0.1.g02514"/>
</dbReference>
<proteinExistence type="predicted"/>
<dbReference type="OMA" id="MYAVINT"/>
<keyword evidence="1" id="KW-1185">Reference proteome</keyword>